<dbReference type="AlphaFoldDB" id="A0A510JAK2"/>
<evidence type="ECO:0000313" key="3">
    <source>
        <dbReference type="Proteomes" id="UP000321606"/>
    </source>
</evidence>
<dbReference type="PANTHER" id="PTHR11102">
    <property type="entry name" value="SEL-1-LIKE PROTEIN"/>
    <property type="match status" value="1"/>
</dbReference>
<dbReference type="OrthoDB" id="8561742at2"/>
<accession>A0A510JAK2</accession>
<dbReference type="KEGG" id="lgo:JCM16774_1290"/>
<organism evidence="2 3">
    <name type="scientific">Pseudoleptotrichia goodfellowii</name>
    <dbReference type="NCBI Taxonomy" id="157692"/>
    <lineage>
        <taxon>Bacteria</taxon>
        <taxon>Fusobacteriati</taxon>
        <taxon>Fusobacteriota</taxon>
        <taxon>Fusobacteriia</taxon>
        <taxon>Fusobacteriales</taxon>
        <taxon>Leptotrichiaceae</taxon>
        <taxon>Pseudoleptotrichia</taxon>
    </lineage>
</organism>
<dbReference type="STRING" id="714315.GCA_000516535_01300"/>
<dbReference type="InterPro" id="IPR050767">
    <property type="entry name" value="Sel1_AlgK"/>
</dbReference>
<evidence type="ECO:0000256" key="1">
    <source>
        <dbReference type="SAM" id="MobiDB-lite"/>
    </source>
</evidence>
<reference evidence="2 3" key="1">
    <citation type="submission" date="2019-07" db="EMBL/GenBank/DDBJ databases">
        <title>Complete Genome Sequence of Leptotrichia goodfellowii Strain JCM 16774.</title>
        <authorList>
            <person name="Watanabe S."/>
            <person name="Cui L."/>
        </authorList>
    </citation>
    <scope>NUCLEOTIDE SEQUENCE [LARGE SCALE GENOMIC DNA]</scope>
    <source>
        <strain evidence="2 3">JCM16774</strain>
    </source>
</reference>
<evidence type="ECO:0000313" key="2">
    <source>
        <dbReference type="EMBL" id="BBM36358.1"/>
    </source>
</evidence>
<feature type="region of interest" description="Disordered" evidence="1">
    <location>
        <begin position="27"/>
        <end position="65"/>
    </location>
</feature>
<gene>
    <name evidence="2" type="ORF">JCM16774_1290</name>
</gene>
<dbReference type="Gene3D" id="1.25.40.10">
    <property type="entry name" value="Tetratricopeptide repeat domain"/>
    <property type="match status" value="2"/>
</dbReference>
<dbReference type="PANTHER" id="PTHR11102:SF160">
    <property type="entry name" value="ERAD-ASSOCIATED E3 UBIQUITIN-PROTEIN LIGASE COMPONENT HRD3"/>
    <property type="match status" value="1"/>
</dbReference>
<dbReference type="SUPFAM" id="SSF81901">
    <property type="entry name" value="HCP-like"/>
    <property type="match status" value="2"/>
</dbReference>
<sequence>MKKKTFFLLLVIIGLFTVSCFKNKEEKKSSDTNGADSTSATENTTSKTSGDIFNLGKNDGQQQNNQTQIQNLTAEEQQNLINNKIDPAKVSQAIKDAESGNKEAILSLAHLYYGLKDNAKTKKYLQMGVDKNYPEAIYNLAVLLKEEGNIAEANKLMARLPKNSANGQLAPGAEAYNKGINFVKAKNYKEAKAQFETAYRQGIREADIQVALLNKQMKNYDEAVRWFKLALNRGVKEANLEIGAILFDTGRQVEARSYLMKAYNSGNKGLAMPIAISYHKENNMSEALKWYKIAAKNGDKEAKETVAEIEGNKTASNLGKGVNQFLNVEKSDKSKTNITNTLAQTKKDNNTPTSDSSTKNSVSTNTNAASTVNRKAKQSTAREKQNYNIGIDEVTDNRMN</sequence>
<name>A0A510JAK2_9FUSO</name>
<proteinExistence type="predicted"/>
<feature type="compositionally biased region" description="Polar residues" evidence="1">
    <location>
        <begin position="31"/>
        <end position="51"/>
    </location>
</feature>
<dbReference type="EMBL" id="AP019822">
    <property type="protein sequence ID" value="BBM36358.1"/>
    <property type="molecule type" value="Genomic_DNA"/>
</dbReference>
<feature type="compositionally biased region" description="Low complexity" evidence="1">
    <location>
        <begin position="353"/>
        <end position="373"/>
    </location>
</feature>
<feature type="region of interest" description="Disordered" evidence="1">
    <location>
        <begin position="336"/>
        <end position="400"/>
    </location>
</feature>
<dbReference type="RefSeq" id="WP_026737688.1">
    <property type="nucleotide sequence ID" value="NZ_AP019822.1"/>
</dbReference>
<dbReference type="PROSITE" id="PS51257">
    <property type="entry name" value="PROKAR_LIPOPROTEIN"/>
    <property type="match status" value="1"/>
</dbReference>
<dbReference type="InterPro" id="IPR011990">
    <property type="entry name" value="TPR-like_helical_dom_sf"/>
</dbReference>
<dbReference type="Proteomes" id="UP000321606">
    <property type="component" value="Chromosome"/>
</dbReference>
<protein>
    <submittedName>
        <fullName evidence="2">Sel1 repeat protein</fullName>
    </submittedName>
</protein>